<dbReference type="Gene3D" id="2.40.33.20">
    <property type="entry name" value="PK beta-barrel domain-like"/>
    <property type="match status" value="1"/>
</dbReference>
<evidence type="ECO:0000313" key="2">
    <source>
        <dbReference type="EMBL" id="MBJ3764459.1"/>
    </source>
</evidence>
<dbReference type="AlphaFoldDB" id="A0A934ILX8"/>
<accession>A0A934ILX8</accession>
<dbReference type="GO" id="GO:0003824">
    <property type="term" value="F:catalytic activity"/>
    <property type="evidence" value="ECO:0007669"/>
    <property type="project" value="InterPro"/>
</dbReference>
<sequence length="248" mass="26921">MAQTATLTEIWTHPIKGIGREALASAPLSENAPLPGDRAWALLHDGARDTDDWQPRGNFLQVASGPNLAAIACETLGGDRFRLTHPDRPALTVTLPDDQAALINWIAPLWPADRAAPHRVVRAPAIGMADNGHATLSILNRASLADLSRHVATDLEPGRFRGNVVIDGLEPWVEESWLNRTLRIGDAELHVLMPIERCRATEANTATGKRDANTLAALRDHRGNQDMGVYARVSTPGCIRTGDRVEVV</sequence>
<dbReference type="GO" id="GO:0030170">
    <property type="term" value="F:pyridoxal phosphate binding"/>
    <property type="evidence" value="ECO:0007669"/>
    <property type="project" value="InterPro"/>
</dbReference>
<dbReference type="RefSeq" id="WP_198917634.1">
    <property type="nucleotide sequence ID" value="NZ_JAEKPD010000027.1"/>
</dbReference>
<dbReference type="PROSITE" id="PS51340">
    <property type="entry name" value="MOSC"/>
    <property type="match status" value="1"/>
</dbReference>
<evidence type="ECO:0000259" key="1">
    <source>
        <dbReference type="PROSITE" id="PS51340"/>
    </source>
</evidence>
<dbReference type="InterPro" id="IPR011037">
    <property type="entry name" value="Pyrv_Knase-like_insert_dom_sf"/>
</dbReference>
<proteinExistence type="predicted"/>
<dbReference type="GO" id="GO:0030151">
    <property type="term" value="F:molybdenum ion binding"/>
    <property type="evidence" value="ECO:0007669"/>
    <property type="project" value="InterPro"/>
</dbReference>
<dbReference type="Pfam" id="PF03473">
    <property type="entry name" value="MOSC"/>
    <property type="match status" value="1"/>
</dbReference>
<dbReference type="InterPro" id="IPR005303">
    <property type="entry name" value="MOCOS_middle"/>
</dbReference>
<dbReference type="Proteomes" id="UP000642488">
    <property type="component" value="Unassembled WGS sequence"/>
</dbReference>
<dbReference type="EMBL" id="JAEKPD010000027">
    <property type="protein sequence ID" value="MBJ3764459.1"/>
    <property type="molecule type" value="Genomic_DNA"/>
</dbReference>
<dbReference type="SUPFAM" id="SSF50800">
    <property type="entry name" value="PK beta-barrel domain-like"/>
    <property type="match status" value="1"/>
</dbReference>
<dbReference type="PANTHER" id="PTHR36930">
    <property type="entry name" value="METAL-SULFUR CLUSTER BIOSYNTHESIS PROTEINS YUAD-RELATED"/>
    <property type="match status" value="1"/>
</dbReference>
<comment type="caution">
    <text evidence="2">The sequence shown here is derived from an EMBL/GenBank/DDBJ whole genome shotgun (WGS) entry which is preliminary data.</text>
</comment>
<reference evidence="2" key="1">
    <citation type="submission" date="2020-12" db="EMBL/GenBank/DDBJ databases">
        <title>Bacterial taxonomy.</title>
        <authorList>
            <person name="Pan X."/>
        </authorList>
    </citation>
    <scope>NUCLEOTIDE SEQUENCE</scope>
    <source>
        <strain evidence="2">KCTC 52957</strain>
    </source>
</reference>
<feature type="domain" description="MOSC" evidence="1">
    <location>
        <begin position="95"/>
        <end position="248"/>
    </location>
</feature>
<protein>
    <submittedName>
        <fullName evidence="2">MOSC domain-containing protein</fullName>
    </submittedName>
</protein>
<dbReference type="InterPro" id="IPR052716">
    <property type="entry name" value="MOSC_domain"/>
</dbReference>
<dbReference type="Pfam" id="PF03476">
    <property type="entry name" value="MOSC_N"/>
    <property type="match status" value="1"/>
</dbReference>
<name>A0A934ILX8_9RHOB</name>
<gene>
    <name evidence="2" type="ORF">ILP92_17120</name>
</gene>
<dbReference type="PANTHER" id="PTHR36930:SF1">
    <property type="entry name" value="MOSC DOMAIN-CONTAINING PROTEIN"/>
    <property type="match status" value="1"/>
</dbReference>
<dbReference type="InterPro" id="IPR005302">
    <property type="entry name" value="MoCF_Sase_C"/>
</dbReference>
<organism evidence="2 3">
    <name type="scientific">Palleronia pontilimi</name>
    <dbReference type="NCBI Taxonomy" id="1964209"/>
    <lineage>
        <taxon>Bacteria</taxon>
        <taxon>Pseudomonadati</taxon>
        <taxon>Pseudomonadota</taxon>
        <taxon>Alphaproteobacteria</taxon>
        <taxon>Rhodobacterales</taxon>
        <taxon>Roseobacteraceae</taxon>
        <taxon>Palleronia</taxon>
    </lineage>
</organism>
<evidence type="ECO:0000313" key="3">
    <source>
        <dbReference type="Proteomes" id="UP000642488"/>
    </source>
</evidence>
<keyword evidence="3" id="KW-1185">Reference proteome</keyword>